<dbReference type="Proteomes" id="UP000805614">
    <property type="component" value="Unassembled WGS sequence"/>
</dbReference>
<organism evidence="1 2">
    <name type="scientific">Actinomadura alba</name>
    <dbReference type="NCBI Taxonomy" id="406431"/>
    <lineage>
        <taxon>Bacteria</taxon>
        <taxon>Bacillati</taxon>
        <taxon>Actinomycetota</taxon>
        <taxon>Actinomycetes</taxon>
        <taxon>Streptosporangiales</taxon>
        <taxon>Thermomonosporaceae</taxon>
        <taxon>Actinomadura</taxon>
    </lineage>
</organism>
<gene>
    <name evidence="1" type="ORF">HKK74_38330</name>
</gene>
<dbReference type="EMBL" id="JABVEC010000068">
    <property type="protein sequence ID" value="MBC6471301.1"/>
    <property type="molecule type" value="Genomic_DNA"/>
</dbReference>
<accession>A0ABR7M2H1</accession>
<dbReference type="RefSeq" id="WP_187248340.1">
    <property type="nucleotide sequence ID" value="NZ_BAAAOK010000025.1"/>
</dbReference>
<keyword evidence="2" id="KW-1185">Reference proteome</keyword>
<sequence>MTELRAHGWSDRILAEVVGLVSLNLLTGAFNLVAGIKPAPDDETPDAPARQ</sequence>
<dbReference type="SUPFAM" id="SSF69118">
    <property type="entry name" value="AhpD-like"/>
    <property type="match status" value="1"/>
</dbReference>
<protein>
    <submittedName>
        <fullName evidence="1">Uncharacterized protein</fullName>
    </submittedName>
</protein>
<evidence type="ECO:0000313" key="1">
    <source>
        <dbReference type="EMBL" id="MBC6471301.1"/>
    </source>
</evidence>
<evidence type="ECO:0000313" key="2">
    <source>
        <dbReference type="Proteomes" id="UP000805614"/>
    </source>
</evidence>
<name>A0ABR7M2H1_9ACTN</name>
<comment type="caution">
    <text evidence="1">The sequence shown here is derived from an EMBL/GenBank/DDBJ whole genome shotgun (WGS) entry which is preliminary data.</text>
</comment>
<proteinExistence type="predicted"/>
<dbReference type="InterPro" id="IPR029032">
    <property type="entry name" value="AhpD-like"/>
</dbReference>
<reference evidence="1 2" key="1">
    <citation type="submission" date="2020-06" db="EMBL/GenBank/DDBJ databases">
        <title>Actinomadura xiongansis sp. nov., isolated from soil of Baiyangdian.</title>
        <authorList>
            <person name="Zhang X."/>
        </authorList>
    </citation>
    <scope>NUCLEOTIDE SEQUENCE [LARGE SCALE GENOMIC DNA]</scope>
    <source>
        <strain evidence="1 2">HBUM206468</strain>
    </source>
</reference>